<name>A0A484CD76_PERFV</name>
<organism evidence="2 3">
    <name type="scientific">Perca flavescens</name>
    <name type="common">American yellow perch</name>
    <name type="synonym">Morone flavescens</name>
    <dbReference type="NCBI Taxonomy" id="8167"/>
    <lineage>
        <taxon>Eukaryota</taxon>
        <taxon>Metazoa</taxon>
        <taxon>Chordata</taxon>
        <taxon>Craniata</taxon>
        <taxon>Vertebrata</taxon>
        <taxon>Euteleostomi</taxon>
        <taxon>Actinopterygii</taxon>
        <taxon>Neopterygii</taxon>
        <taxon>Teleostei</taxon>
        <taxon>Neoteleostei</taxon>
        <taxon>Acanthomorphata</taxon>
        <taxon>Eupercaria</taxon>
        <taxon>Perciformes</taxon>
        <taxon>Percoidei</taxon>
        <taxon>Percidae</taxon>
        <taxon>Percinae</taxon>
        <taxon>Perca</taxon>
    </lineage>
</organism>
<accession>A0A484CD76</accession>
<proteinExistence type="predicted"/>
<evidence type="ECO:0000259" key="1">
    <source>
        <dbReference type="PROSITE" id="PS50024"/>
    </source>
</evidence>
<keyword evidence="3" id="KW-1185">Reference proteome</keyword>
<dbReference type="AlphaFoldDB" id="A0A484CD76"/>
<dbReference type="EMBL" id="SCKG01000019">
    <property type="protein sequence ID" value="TDG99972.1"/>
    <property type="molecule type" value="Genomic_DNA"/>
</dbReference>
<comment type="caution">
    <text evidence="2">The sequence shown here is derived from an EMBL/GenBank/DDBJ whole genome shotgun (WGS) entry which is preliminary data.</text>
</comment>
<protein>
    <recommendedName>
        <fullName evidence="1">SEA domain-containing protein</fullName>
    </recommendedName>
</protein>
<evidence type="ECO:0000313" key="2">
    <source>
        <dbReference type="EMBL" id="TDG99972.1"/>
    </source>
</evidence>
<dbReference type="SUPFAM" id="SSF82671">
    <property type="entry name" value="SEA domain"/>
    <property type="match status" value="1"/>
</dbReference>
<dbReference type="InterPro" id="IPR000082">
    <property type="entry name" value="SEA_dom"/>
</dbReference>
<gene>
    <name evidence="2" type="ORF">EPR50_G00200300</name>
</gene>
<sequence>MIKGQLEPIFLRTFPSSFKTLEVVSFRSGSVINTIDLNFVSPLAPNNTQIASTLINTASSVSGFDIEGNSINVNGISSSGVSQKMSLVTASCLVLLSWLLSSQQ</sequence>
<evidence type="ECO:0000313" key="3">
    <source>
        <dbReference type="Proteomes" id="UP000295070"/>
    </source>
</evidence>
<reference evidence="2 3" key="1">
    <citation type="submission" date="2019-01" db="EMBL/GenBank/DDBJ databases">
        <title>A chromosome-scale genome assembly of the yellow perch, Perca flavescens.</title>
        <authorList>
            <person name="Feron R."/>
            <person name="Morvezen R."/>
            <person name="Bestin A."/>
            <person name="Haffray P."/>
            <person name="Klopp C."/>
            <person name="Zahm M."/>
            <person name="Cabau C."/>
            <person name="Roques C."/>
            <person name="Donnadieu C."/>
            <person name="Bouchez O."/>
            <person name="Christie M."/>
            <person name="Larson W."/>
            <person name="Guiguen Y."/>
        </authorList>
    </citation>
    <scope>NUCLEOTIDE SEQUENCE [LARGE SCALE GENOMIC DNA]</scope>
    <source>
        <strain evidence="2">YP-PL-M2</strain>
        <tissue evidence="2">Blood</tissue>
    </source>
</reference>
<feature type="domain" description="SEA" evidence="1">
    <location>
        <begin position="1"/>
        <end position="78"/>
    </location>
</feature>
<dbReference type="STRING" id="8167.A0A484CD76"/>
<dbReference type="Proteomes" id="UP000295070">
    <property type="component" value="Chromosome 19"/>
</dbReference>
<dbReference type="InterPro" id="IPR036364">
    <property type="entry name" value="SEA_dom_sf"/>
</dbReference>
<dbReference type="PROSITE" id="PS50024">
    <property type="entry name" value="SEA"/>
    <property type="match status" value="1"/>
</dbReference>